<dbReference type="Gene3D" id="3.40.50.170">
    <property type="entry name" value="Formyl transferase, N-terminal domain"/>
    <property type="match status" value="1"/>
</dbReference>
<dbReference type="Proteomes" id="UP000248790">
    <property type="component" value="Unassembled WGS sequence"/>
</dbReference>
<dbReference type="GO" id="GO:0004644">
    <property type="term" value="F:phosphoribosylglycinamide formyltransferase activity"/>
    <property type="evidence" value="ECO:0007669"/>
    <property type="project" value="UniProtKB-UniRule"/>
</dbReference>
<dbReference type="InterPro" id="IPR036477">
    <property type="entry name" value="Formyl_transf_N_sf"/>
</dbReference>
<dbReference type="GO" id="GO:0006189">
    <property type="term" value="P:'de novo' IMP biosynthetic process"/>
    <property type="evidence" value="ECO:0007669"/>
    <property type="project" value="UniProtKB-UniRule"/>
</dbReference>
<dbReference type="PANTHER" id="PTHR43369">
    <property type="entry name" value="PHOSPHORIBOSYLGLYCINAMIDE FORMYLTRANSFERASE"/>
    <property type="match status" value="1"/>
</dbReference>
<sequence>MKRIAIFASGSGTNAEKIAGYLTAYPDIEVTLILSNNPKAGIIDRARKGFGPDRKLHVPVLVFDRATFYESNRIVELLQKQEIDLVVLAGFMWLIPEALVKAFPQRMINIHPALLPNYGGKGMYGHFVHEAVVAAGESQTGITIHYVNERYDEGNIIFQASCELDPQDTPEDVARKVQVLEHQYYPEIVVKVLNRIDDER</sequence>
<dbReference type="SUPFAM" id="SSF53328">
    <property type="entry name" value="Formyltransferase"/>
    <property type="match status" value="1"/>
</dbReference>
<keyword evidence="9" id="KW-1185">Reference proteome</keyword>
<feature type="binding site" evidence="6">
    <location>
        <begin position="12"/>
        <end position="14"/>
    </location>
    <ligand>
        <name>N(1)-(5-phospho-beta-D-ribosyl)glycinamide</name>
        <dbReference type="ChEBI" id="CHEBI:143788"/>
    </ligand>
</feature>
<comment type="pathway">
    <text evidence="1 6">Purine metabolism; IMP biosynthesis via de novo pathway; N(2)-formyl-N(1)-(5-phospho-D-ribosyl)glycinamide from N(1)-(5-phospho-D-ribosyl)glycinamide (10-formyl THF route): step 1/1.</text>
</comment>
<comment type="catalytic activity">
    <reaction evidence="5 6">
        <text>N(1)-(5-phospho-beta-D-ribosyl)glycinamide + (6R)-10-formyltetrahydrofolate = N(2)-formyl-N(1)-(5-phospho-beta-D-ribosyl)glycinamide + (6S)-5,6,7,8-tetrahydrofolate + H(+)</text>
        <dbReference type="Rhea" id="RHEA:15053"/>
        <dbReference type="ChEBI" id="CHEBI:15378"/>
        <dbReference type="ChEBI" id="CHEBI:57453"/>
        <dbReference type="ChEBI" id="CHEBI:143788"/>
        <dbReference type="ChEBI" id="CHEBI:147286"/>
        <dbReference type="ChEBI" id="CHEBI:195366"/>
        <dbReference type="EC" id="2.1.2.2"/>
    </reaction>
</comment>
<evidence type="ECO:0000256" key="1">
    <source>
        <dbReference type="ARBA" id="ARBA00005054"/>
    </source>
</evidence>
<comment type="caution">
    <text evidence="6">Lacks conserved residue(s) required for the propagation of feature annotation.</text>
</comment>
<dbReference type="EMBL" id="QLMC01000001">
    <property type="protein sequence ID" value="RAK02389.1"/>
    <property type="molecule type" value="Genomic_DNA"/>
</dbReference>
<feature type="site" description="Raises pKa of active site His" evidence="6">
    <location>
        <position position="152"/>
    </location>
</feature>
<comment type="function">
    <text evidence="6">Catalyzes the transfer of a formyl group from 10-formyltetrahydrofolate to 5-phospho-ribosyl-glycinamide (GAR), producing 5-phospho-ribosyl-N-formylglycinamide (FGAR) and tetrahydrofolate.</text>
</comment>
<evidence type="ECO:0000313" key="8">
    <source>
        <dbReference type="EMBL" id="RAK02389.1"/>
    </source>
</evidence>
<organism evidence="8 9">
    <name type="scientific">Larkinella arboricola</name>
    <dbReference type="NCBI Taxonomy" id="643671"/>
    <lineage>
        <taxon>Bacteria</taxon>
        <taxon>Pseudomonadati</taxon>
        <taxon>Bacteroidota</taxon>
        <taxon>Cytophagia</taxon>
        <taxon>Cytophagales</taxon>
        <taxon>Spirosomataceae</taxon>
        <taxon>Larkinella</taxon>
    </lineage>
</organism>
<dbReference type="OrthoDB" id="9806170at2"/>
<dbReference type="CDD" id="cd08645">
    <property type="entry name" value="FMT_core_GART"/>
    <property type="match status" value="1"/>
</dbReference>
<comment type="caution">
    <text evidence="8">The sequence shown here is derived from an EMBL/GenBank/DDBJ whole genome shotgun (WGS) entry which is preliminary data.</text>
</comment>
<dbReference type="PANTHER" id="PTHR43369:SF2">
    <property type="entry name" value="PHOSPHORIBOSYLGLYCINAMIDE FORMYLTRANSFERASE"/>
    <property type="match status" value="1"/>
</dbReference>
<evidence type="ECO:0000256" key="3">
    <source>
        <dbReference type="ARBA" id="ARBA00022755"/>
    </source>
</evidence>
<dbReference type="HAMAP" id="MF_01930">
    <property type="entry name" value="PurN"/>
    <property type="match status" value="1"/>
</dbReference>
<protein>
    <recommendedName>
        <fullName evidence="6">Phosphoribosylglycinamide formyltransferase</fullName>
        <ecNumber evidence="6">2.1.2.2</ecNumber>
    </recommendedName>
    <alternativeName>
        <fullName evidence="6">5'-phosphoribosylglycinamide transformylase</fullName>
    </alternativeName>
    <alternativeName>
        <fullName evidence="6">GAR transformylase</fullName>
        <shortName evidence="6">GART</shortName>
    </alternativeName>
</protein>
<evidence type="ECO:0000256" key="5">
    <source>
        <dbReference type="ARBA" id="ARBA00047664"/>
    </source>
</evidence>
<dbReference type="PROSITE" id="PS00373">
    <property type="entry name" value="GART"/>
    <property type="match status" value="1"/>
</dbReference>
<dbReference type="GO" id="GO:0005829">
    <property type="term" value="C:cytosol"/>
    <property type="evidence" value="ECO:0007669"/>
    <property type="project" value="TreeGrafter"/>
</dbReference>
<evidence type="ECO:0000256" key="2">
    <source>
        <dbReference type="ARBA" id="ARBA00022679"/>
    </source>
</evidence>
<dbReference type="EC" id="2.1.2.2" evidence="6"/>
<gene>
    <name evidence="6" type="primary">purN</name>
    <name evidence="8" type="ORF">LX87_00509</name>
</gene>
<evidence type="ECO:0000259" key="7">
    <source>
        <dbReference type="Pfam" id="PF00551"/>
    </source>
</evidence>
<evidence type="ECO:0000256" key="6">
    <source>
        <dbReference type="HAMAP-Rule" id="MF_01930"/>
    </source>
</evidence>
<evidence type="ECO:0000256" key="4">
    <source>
        <dbReference type="ARBA" id="ARBA00038440"/>
    </source>
</evidence>
<feature type="binding site" evidence="6">
    <location>
        <position position="109"/>
    </location>
    <ligand>
        <name>(6R)-10-formyltetrahydrofolate</name>
        <dbReference type="ChEBI" id="CHEBI:195366"/>
    </ligand>
</feature>
<feature type="binding site" evidence="6">
    <location>
        <position position="65"/>
    </location>
    <ligand>
        <name>(6R)-10-formyltetrahydrofolate</name>
        <dbReference type="ChEBI" id="CHEBI:195366"/>
    </ligand>
</feature>
<feature type="active site" description="Proton donor" evidence="6">
    <location>
        <position position="111"/>
    </location>
</feature>
<evidence type="ECO:0000313" key="9">
    <source>
        <dbReference type="Proteomes" id="UP000248790"/>
    </source>
</evidence>
<accession>A0A327X6T9</accession>
<comment type="similarity">
    <text evidence="4 6">Belongs to the GART family.</text>
</comment>
<dbReference type="Pfam" id="PF00551">
    <property type="entry name" value="Formyl_trans_N"/>
    <property type="match status" value="1"/>
</dbReference>
<name>A0A327X6T9_LARAB</name>
<dbReference type="RefSeq" id="WP_111626594.1">
    <property type="nucleotide sequence ID" value="NZ_QLMC01000001.1"/>
</dbReference>
<dbReference type="InterPro" id="IPR001555">
    <property type="entry name" value="GART_AS"/>
</dbReference>
<keyword evidence="3 6" id="KW-0658">Purine biosynthesis</keyword>
<dbReference type="AlphaFoldDB" id="A0A327X6T9"/>
<feature type="domain" description="Formyl transferase N-terminal" evidence="7">
    <location>
        <begin position="2"/>
        <end position="188"/>
    </location>
</feature>
<keyword evidence="2 6" id="KW-0808">Transferase</keyword>
<dbReference type="InterPro" id="IPR002376">
    <property type="entry name" value="Formyl_transf_N"/>
</dbReference>
<dbReference type="InterPro" id="IPR004607">
    <property type="entry name" value="GART"/>
</dbReference>
<proteinExistence type="inferred from homology"/>
<dbReference type="UniPathway" id="UPA00074">
    <property type="reaction ID" value="UER00126"/>
</dbReference>
<reference evidence="8 9" key="1">
    <citation type="submission" date="2018-06" db="EMBL/GenBank/DDBJ databases">
        <title>Genomic Encyclopedia of Archaeal and Bacterial Type Strains, Phase II (KMG-II): from individual species to whole genera.</title>
        <authorList>
            <person name="Goeker M."/>
        </authorList>
    </citation>
    <scope>NUCLEOTIDE SEQUENCE [LARGE SCALE GENOMIC DNA]</scope>
    <source>
        <strain evidence="8 9">DSM 21851</strain>
    </source>
</reference>